<dbReference type="Proteomes" id="UP000887568">
    <property type="component" value="Unplaced"/>
</dbReference>
<dbReference type="Pfam" id="PF24467">
    <property type="entry name" value="ARM_FBXO47"/>
    <property type="match status" value="1"/>
</dbReference>
<feature type="domain" description="F-box" evidence="1">
    <location>
        <begin position="39"/>
        <end position="89"/>
    </location>
</feature>
<keyword evidence="3" id="KW-1185">Reference proteome</keyword>
<dbReference type="EnsemblMetazoa" id="XM_038212112.1">
    <property type="protein sequence ID" value="XP_038068040.1"/>
    <property type="gene ID" value="LOC119737612"/>
</dbReference>
<name>A0A914AVB6_PATMI</name>
<protein>
    <recommendedName>
        <fullName evidence="1">F-box domain-containing protein</fullName>
    </recommendedName>
</protein>
<dbReference type="InterPro" id="IPR001810">
    <property type="entry name" value="F-box_dom"/>
</dbReference>
<dbReference type="PROSITE" id="PS50181">
    <property type="entry name" value="FBOX"/>
    <property type="match status" value="1"/>
</dbReference>
<dbReference type="PANTHER" id="PTHR34098">
    <property type="entry name" value="F-BOX ONLY PROTEIN 47"/>
    <property type="match status" value="1"/>
</dbReference>
<proteinExistence type="predicted"/>
<dbReference type="InterPro" id="IPR056622">
    <property type="entry name" value="ARM_FBXO47"/>
</dbReference>
<evidence type="ECO:0000313" key="2">
    <source>
        <dbReference type="EnsemblMetazoa" id="XP_038068040.1"/>
    </source>
</evidence>
<reference evidence="2" key="1">
    <citation type="submission" date="2022-11" db="UniProtKB">
        <authorList>
            <consortium name="EnsemblMetazoa"/>
        </authorList>
    </citation>
    <scope>IDENTIFICATION</scope>
</reference>
<accession>A0A914AVB6</accession>
<dbReference type="SUPFAM" id="SSF81383">
    <property type="entry name" value="F-box domain"/>
    <property type="match status" value="1"/>
</dbReference>
<dbReference type="OMA" id="AFACVTM"/>
<dbReference type="InterPro" id="IPR038946">
    <property type="entry name" value="FBXO47"/>
</dbReference>
<dbReference type="GeneID" id="119737612"/>
<evidence type="ECO:0000313" key="3">
    <source>
        <dbReference type="Proteomes" id="UP000887568"/>
    </source>
</evidence>
<dbReference type="Pfam" id="PF00646">
    <property type="entry name" value="F-box"/>
    <property type="match status" value="1"/>
</dbReference>
<dbReference type="InterPro" id="IPR036047">
    <property type="entry name" value="F-box-like_dom_sf"/>
</dbReference>
<sequence length="451" mass="51472">MHRNATSTQITTRACRRSVRLENKDYHSRMSWCVQSDPLGFFALLPTELMYHILNTLRIEDLGFLSVTSKAFRDVIIEYTQSTSGLKRLQLRQTAPSRRTASKRAVCNNLVNHFKNVGLLLKRTTCLFPTRERLKTVEFIVSQLQCVHRSFTCQALSCYGNLLSTFTRGWEERECLRAYITISENQSMISKILIMLSGNPGSNPAVEIKTRRFFRHVLLDQCKTMEDLSMWLHFILKPFPMVHQARLLYLLYGPLCPGTDAVFWDCMRETSVGDRQTRSSTIAPLGEIAMALKALVNHREWSDDDVISVLEELTGCPDEWLIENVARLLILCGEPMALKVLGSKAINGKMNELGSIVVAFSVVLYDEGLHMSWLIKVVQQLCGMMKTAQDIKSFLASVTATYKDFIIALMYSPEEEVTRMQFQLHHVAMAQADFMQAMMQQLFNTQTAQHS</sequence>
<dbReference type="RefSeq" id="XP_038068040.1">
    <property type="nucleotide sequence ID" value="XM_038212112.1"/>
</dbReference>
<dbReference type="PANTHER" id="PTHR34098:SF1">
    <property type="entry name" value="F-BOX ONLY PROTEIN 47"/>
    <property type="match status" value="1"/>
</dbReference>
<dbReference type="CDD" id="cd22112">
    <property type="entry name" value="F-box_FBXO47"/>
    <property type="match status" value="1"/>
</dbReference>
<dbReference type="AlphaFoldDB" id="A0A914AVB6"/>
<organism evidence="2 3">
    <name type="scientific">Patiria miniata</name>
    <name type="common">Bat star</name>
    <name type="synonym">Asterina miniata</name>
    <dbReference type="NCBI Taxonomy" id="46514"/>
    <lineage>
        <taxon>Eukaryota</taxon>
        <taxon>Metazoa</taxon>
        <taxon>Echinodermata</taxon>
        <taxon>Eleutherozoa</taxon>
        <taxon>Asterozoa</taxon>
        <taxon>Asteroidea</taxon>
        <taxon>Valvatacea</taxon>
        <taxon>Valvatida</taxon>
        <taxon>Asterinidae</taxon>
        <taxon>Patiria</taxon>
    </lineage>
</organism>
<dbReference type="CTD" id="494188"/>
<dbReference type="OrthoDB" id="9858120at2759"/>
<evidence type="ECO:0000259" key="1">
    <source>
        <dbReference type="PROSITE" id="PS50181"/>
    </source>
</evidence>